<organism evidence="5 6">
    <name type="scientific">Tilletia controversa</name>
    <name type="common">dwarf bunt fungus</name>
    <dbReference type="NCBI Taxonomy" id="13291"/>
    <lineage>
        <taxon>Eukaryota</taxon>
        <taxon>Fungi</taxon>
        <taxon>Dikarya</taxon>
        <taxon>Basidiomycota</taxon>
        <taxon>Ustilaginomycotina</taxon>
        <taxon>Exobasidiomycetes</taxon>
        <taxon>Tilletiales</taxon>
        <taxon>Tilletiaceae</taxon>
        <taxon>Tilletia</taxon>
    </lineage>
</organism>
<reference evidence="5" key="1">
    <citation type="submission" date="2016-04" db="EMBL/GenBank/DDBJ databases">
        <authorList>
            <person name="Nguyen H.D."/>
            <person name="Samba Siva P."/>
            <person name="Cullis J."/>
            <person name="Levesque C.A."/>
            <person name="Hambleton S."/>
        </authorList>
    </citation>
    <scope>NUCLEOTIDE SEQUENCE</scope>
    <source>
        <strain evidence="5">DAOMC 236426</strain>
    </source>
</reference>
<dbReference type="PANTHER" id="PTHR11559">
    <property type="entry name" value="CARBOXYLESTERASE"/>
    <property type="match status" value="1"/>
</dbReference>
<sequence>MLLRLSLLFQLWVSVPNIFGAHALQPRQTCGCNGTSTLSDPRIDIKQGPIVGYTGCVDDVPISYFLGIPYAQPPTGSRRFAKPVPMSEDNPVIHAKAFGHICWQIASSTYPLERMDENCLTINIMAPADAQHRDKKLPVMFWHHGGGFTTGASTYHNGSRLVAESVKLGAPAIWVNFNYRINAFGFLSSRQMLEAAQAGEAALNVGLYDAREALRWVQQNIHRFGGDPKRVMIFGQSAGAYAVGAQLLANGGDSEGLFQSAIMHSGSPAGGTALTPAHPRLQATFANLTAMVNCPNDETSVQCLRQIDQVILANASAIIAQNYSSNPYLGYWPWTPVQDAAVDGFWFREQPSKLVNKGQYAVVPMITGDCADEGTIFAAHDLENATSFDQWFRHIAVADVSTDPDQQSRVTGLLQRLYELVPDDVTQGSPYFNPPNAVSKGVTNVSDPIFQPATNQYKRAARMFSTWRYEAPRRKFLRLFANQTKSGAWTYRFHQHDNSNAIVGTSHGSEIVYILGNTSTINSTGLYPPLSKLMQRAWISFANFNDPTALGHLDWPRYSEEERSMIQFKGLNVTLIRDDYQEGALAYMRSDEMSAILSS</sequence>
<evidence type="ECO:0000259" key="4">
    <source>
        <dbReference type="Pfam" id="PF00135"/>
    </source>
</evidence>
<protein>
    <recommendedName>
        <fullName evidence="3">Carboxylic ester hydrolase</fullName>
        <ecNumber evidence="3">3.1.1.-</ecNumber>
    </recommendedName>
</protein>
<dbReference type="EC" id="3.1.1.-" evidence="3"/>
<proteinExistence type="inferred from homology"/>
<dbReference type="InterPro" id="IPR002018">
    <property type="entry name" value="CarbesteraseB"/>
</dbReference>
<dbReference type="EMBL" id="LWDE02000124">
    <property type="protein sequence ID" value="KAE8252916.1"/>
    <property type="molecule type" value="Genomic_DNA"/>
</dbReference>
<keyword evidence="2 3" id="KW-0378">Hydrolase</keyword>
<comment type="similarity">
    <text evidence="1 3">Belongs to the type-B carboxylesterase/lipase family.</text>
</comment>
<dbReference type="GO" id="GO:0016787">
    <property type="term" value="F:hydrolase activity"/>
    <property type="evidence" value="ECO:0007669"/>
    <property type="project" value="UniProtKB-KW"/>
</dbReference>
<dbReference type="PROSITE" id="PS00122">
    <property type="entry name" value="CARBOXYLESTERASE_B_1"/>
    <property type="match status" value="1"/>
</dbReference>
<dbReference type="AlphaFoldDB" id="A0A8X7MZ23"/>
<accession>A0A8X7MZ23</accession>
<evidence type="ECO:0000256" key="1">
    <source>
        <dbReference type="ARBA" id="ARBA00005964"/>
    </source>
</evidence>
<dbReference type="SUPFAM" id="SSF53474">
    <property type="entry name" value="alpha/beta-Hydrolases"/>
    <property type="match status" value="1"/>
</dbReference>
<evidence type="ECO:0000256" key="3">
    <source>
        <dbReference type="RuleBase" id="RU361235"/>
    </source>
</evidence>
<evidence type="ECO:0000313" key="6">
    <source>
        <dbReference type="Proteomes" id="UP000077684"/>
    </source>
</evidence>
<dbReference type="Gene3D" id="3.40.50.1820">
    <property type="entry name" value="alpha/beta hydrolase"/>
    <property type="match status" value="1"/>
</dbReference>
<dbReference type="Pfam" id="PF00135">
    <property type="entry name" value="COesterase"/>
    <property type="match status" value="1"/>
</dbReference>
<dbReference type="Proteomes" id="UP000077684">
    <property type="component" value="Unassembled WGS sequence"/>
</dbReference>
<dbReference type="InterPro" id="IPR029058">
    <property type="entry name" value="AB_hydrolase_fold"/>
</dbReference>
<keyword evidence="6" id="KW-1185">Reference proteome</keyword>
<dbReference type="InterPro" id="IPR019826">
    <property type="entry name" value="Carboxylesterase_B_AS"/>
</dbReference>
<feature type="signal peptide" evidence="3">
    <location>
        <begin position="1"/>
        <end position="23"/>
    </location>
</feature>
<name>A0A8X7MZ23_9BASI</name>
<comment type="caution">
    <text evidence="5">The sequence shown here is derived from an EMBL/GenBank/DDBJ whole genome shotgun (WGS) entry which is preliminary data.</text>
</comment>
<reference evidence="5" key="2">
    <citation type="journal article" date="2019" name="IMA Fungus">
        <title>Genome sequencing and comparison of five Tilletia species to identify candidate genes for the detection of regulated species infecting wheat.</title>
        <authorList>
            <person name="Nguyen H.D.T."/>
            <person name="Sultana T."/>
            <person name="Kesanakurti P."/>
            <person name="Hambleton S."/>
        </authorList>
    </citation>
    <scope>NUCLEOTIDE SEQUENCE</scope>
    <source>
        <strain evidence="5">DAOMC 236426</strain>
    </source>
</reference>
<keyword evidence="3" id="KW-0732">Signal</keyword>
<evidence type="ECO:0000256" key="2">
    <source>
        <dbReference type="ARBA" id="ARBA00022801"/>
    </source>
</evidence>
<feature type="chain" id="PRO_5036517879" description="Carboxylic ester hydrolase" evidence="3">
    <location>
        <begin position="24"/>
        <end position="599"/>
    </location>
</feature>
<evidence type="ECO:0000313" key="5">
    <source>
        <dbReference type="EMBL" id="KAE8252916.1"/>
    </source>
</evidence>
<feature type="domain" description="Carboxylesterase type B" evidence="4">
    <location>
        <begin position="40"/>
        <end position="569"/>
    </location>
</feature>
<gene>
    <name evidence="5" type="ORF">A4X06_0g1837</name>
</gene>
<dbReference type="InterPro" id="IPR050309">
    <property type="entry name" value="Type-B_Carboxylest/Lipase"/>
</dbReference>